<dbReference type="Proteomes" id="UP000031620">
    <property type="component" value="Chromosome"/>
</dbReference>
<evidence type="ECO:0000313" key="2">
    <source>
        <dbReference type="EMBL" id="BAP85694.1"/>
    </source>
</evidence>
<dbReference type="NCBIfam" id="TIGR02134">
    <property type="entry name" value="transald_staph"/>
    <property type="match status" value="1"/>
</dbReference>
<dbReference type="EMBL" id="AP014680">
    <property type="protein sequence ID" value="BAP85694.1"/>
    <property type="molecule type" value="Genomic_DNA"/>
</dbReference>
<dbReference type="KEGG" id="lho:LOOC260_111550"/>
<dbReference type="InterPro" id="IPR001585">
    <property type="entry name" value="TAL/FSA"/>
</dbReference>
<reference evidence="2 3" key="1">
    <citation type="submission" date="2014-11" db="EMBL/GenBank/DDBJ databases">
        <title>Complete genome sequence and analysis of Lactobacillus hokkaidonensis LOOC260T.</title>
        <authorList>
            <person name="Tanizawa Y."/>
            <person name="Tohno M."/>
            <person name="Kaminuma E."/>
            <person name="Nakamura Y."/>
            <person name="Arita M."/>
        </authorList>
    </citation>
    <scope>NUCLEOTIDE SEQUENCE [LARGE SCALE GENOMIC DNA]</scope>
    <source>
        <strain evidence="2 3">LOOC260</strain>
    </source>
</reference>
<dbReference type="Pfam" id="PF00923">
    <property type="entry name" value="TAL_FSA"/>
    <property type="match status" value="1"/>
</dbReference>
<proteinExistence type="predicted"/>
<dbReference type="PANTHER" id="PTHR10683:SF40">
    <property type="entry name" value="FRUCTOSE-6-PHOSPHATE ALDOLASE 1-RELATED"/>
    <property type="match status" value="1"/>
</dbReference>
<dbReference type="STRING" id="1291742.LOOC260_111550"/>
<dbReference type="SUPFAM" id="SSF51569">
    <property type="entry name" value="Aldolase"/>
    <property type="match status" value="1"/>
</dbReference>
<evidence type="ECO:0000256" key="1">
    <source>
        <dbReference type="ARBA" id="ARBA00023270"/>
    </source>
</evidence>
<dbReference type="InterPro" id="IPR013785">
    <property type="entry name" value="Aldolase_TIM"/>
</dbReference>
<dbReference type="AlphaFoldDB" id="A0A0A1GXT9"/>
<dbReference type="HOGENOM" id="CLU_079764_0_0_9"/>
<evidence type="ECO:0000313" key="3">
    <source>
        <dbReference type="Proteomes" id="UP000031620"/>
    </source>
</evidence>
<dbReference type="RefSeq" id="WP_041093588.1">
    <property type="nucleotide sequence ID" value="NZ_AP014680.1"/>
</dbReference>
<organism evidence="2 3">
    <name type="scientific">Paucilactobacillus hokkaidonensis JCM 18461</name>
    <dbReference type="NCBI Taxonomy" id="1291742"/>
    <lineage>
        <taxon>Bacteria</taxon>
        <taxon>Bacillati</taxon>
        <taxon>Bacillota</taxon>
        <taxon>Bacilli</taxon>
        <taxon>Lactobacillales</taxon>
        <taxon>Lactobacillaceae</taxon>
        <taxon>Paucilactobacillus</taxon>
    </lineage>
</organism>
<dbReference type="GO" id="GO:0005975">
    <property type="term" value="P:carbohydrate metabolic process"/>
    <property type="evidence" value="ECO:0007669"/>
    <property type="project" value="InterPro"/>
</dbReference>
<dbReference type="PANTHER" id="PTHR10683">
    <property type="entry name" value="TRANSALDOLASE"/>
    <property type="match status" value="1"/>
</dbReference>
<protein>
    <submittedName>
        <fullName evidence="2">Transaldolase</fullName>
    </submittedName>
</protein>
<keyword evidence="1" id="KW-0704">Schiff base</keyword>
<dbReference type="Gene3D" id="3.20.20.70">
    <property type="entry name" value="Aldolase class I"/>
    <property type="match status" value="1"/>
</dbReference>
<sequence length="238" mass="26006">MEPKFDIEIYSDGAVIEDMREVAKKDYVTGFTTNPSLMKKAGITNYMEFAKKVVSEFPDYSLSFEVFGHDNETMKKEAAAISALGNHVFVKIPIILANGDSNAELINELSHAGIRVNITAIATLDQVKETLANVDDHVPALVSIFVGRVNDTGQNTDQFVKDSVELTKQHPFAKLLWASTREVINVYQAQAMGVDIITVPPTILAKLGKVGKSAHQVSIDTVTGFDKDISSLGFSILD</sequence>
<accession>A0A0A1GXT9</accession>
<dbReference type="InterPro" id="IPR011861">
    <property type="entry name" value="Transald_staph-type"/>
</dbReference>
<gene>
    <name evidence="2" type="primary">talA</name>
    <name evidence="2" type="ORF">LOOC260_111550</name>
</gene>
<name>A0A0A1GXT9_9LACO</name>